<dbReference type="GO" id="GO:0004400">
    <property type="term" value="F:histidinol-phosphate transaminase activity"/>
    <property type="evidence" value="ECO:0007669"/>
    <property type="project" value="UniProtKB-EC"/>
</dbReference>
<dbReference type="AlphaFoldDB" id="A0A6A1WAE4"/>
<accession>A0A6A1WAE4</accession>
<feature type="domain" description="Aminotransferase class I/classII large" evidence="8">
    <location>
        <begin position="102"/>
        <end position="246"/>
    </location>
</feature>
<evidence type="ECO:0000256" key="3">
    <source>
        <dbReference type="ARBA" id="ARBA00012748"/>
    </source>
</evidence>
<evidence type="ECO:0000256" key="2">
    <source>
        <dbReference type="ARBA" id="ARBA00005011"/>
    </source>
</evidence>
<evidence type="ECO:0000256" key="5">
    <source>
        <dbReference type="ARBA" id="ARBA00022679"/>
    </source>
</evidence>
<dbReference type="PANTHER" id="PTHR42885:SF2">
    <property type="entry name" value="HISTIDINOL-PHOSPHATE AMINOTRANSFERASE"/>
    <property type="match status" value="1"/>
</dbReference>
<dbReference type="InterPro" id="IPR015421">
    <property type="entry name" value="PyrdxlP-dep_Trfase_major"/>
</dbReference>
<evidence type="ECO:0000313" key="9">
    <source>
        <dbReference type="EMBL" id="KAB1220668.1"/>
    </source>
</evidence>
<protein>
    <recommendedName>
        <fullName evidence="3">histidinol-phosphate transaminase</fullName>
        <ecNumber evidence="3">2.6.1.9</ecNumber>
    </recommendedName>
</protein>
<dbReference type="SUPFAM" id="SSF53383">
    <property type="entry name" value="PLP-dependent transferases"/>
    <property type="match status" value="2"/>
</dbReference>
<feature type="domain" description="Aminotransferase class I/classII large" evidence="8">
    <location>
        <begin position="262"/>
        <end position="511"/>
    </location>
</feature>
<comment type="pathway">
    <text evidence="2">Amino-acid biosynthesis; L-histidine biosynthesis; L-histidine from 5-phospho-alpha-D-ribose 1-diphosphate: step 7/9.</text>
</comment>
<evidence type="ECO:0000256" key="4">
    <source>
        <dbReference type="ARBA" id="ARBA00022576"/>
    </source>
</evidence>
<dbReference type="OrthoDB" id="2015537at2759"/>
<dbReference type="GO" id="GO:0030170">
    <property type="term" value="F:pyridoxal phosphate binding"/>
    <property type="evidence" value="ECO:0007669"/>
    <property type="project" value="InterPro"/>
</dbReference>
<dbReference type="Proteomes" id="UP000516437">
    <property type="component" value="Chromosome 3"/>
</dbReference>
<dbReference type="PANTHER" id="PTHR42885">
    <property type="entry name" value="HISTIDINOL-PHOSPHATE AMINOTRANSFERASE-RELATED"/>
    <property type="match status" value="1"/>
</dbReference>
<comment type="catalytic activity">
    <reaction evidence="7">
        <text>L-histidinol phosphate + 2-oxoglutarate = 3-(imidazol-4-yl)-2-oxopropyl phosphate + L-glutamate</text>
        <dbReference type="Rhea" id="RHEA:23744"/>
        <dbReference type="ChEBI" id="CHEBI:16810"/>
        <dbReference type="ChEBI" id="CHEBI:29985"/>
        <dbReference type="ChEBI" id="CHEBI:57766"/>
        <dbReference type="ChEBI" id="CHEBI:57980"/>
        <dbReference type="EC" id="2.6.1.9"/>
    </reaction>
</comment>
<comment type="caution">
    <text evidence="9">The sequence shown here is derived from an EMBL/GenBank/DDBJ whole genome shotgun (WGS) entry which is preliminary data.</text>
</comment>
<dbReference type="CDD" id="cd00609">
    <property type="entry name" value="AAT_like"/>
    <property type="match status" value="1"/>
</dbReference>
<dbReference type="InterPro" id="IPR004839">
    <property type="entry name" value="Aminotransferase_I/II_large"/>
</dbReference>
<gene>
    <name evidence="9" type="ORF">CJ030_MR3G009382</name>
</gene>
<dbReference type="InterPro" id="IPR015424">
    <property type="entry name" value="PyrdxlP-dep_Trfase"/>
</dbReference>
<dbReference type="EC" id="2.6.1.9" evidence="3"/>
<dbReference type="InterPro" id="IPR015422">
    <property type="entry name" value="PyrdxlP-dep_Trfase_small"/>
</dbReference>
<evidence type="ECO:0000256" key="6">
    <source>
        <dbReference type="ARBA" id="ARBA00022898"/>
    </source>
</evidence>
<dbReference type="Gene3D" id="3.90.1150.10">
    <property type="entry name" value="Aspartate Aminotransferase, domain 1"/>
    <property type="match status" value="1"/>
</dbReference>
<evidence type="ECO:0000313" key="10">
    <source>
        <dbReference type="Proteomes" id="UP000516437"/>
    </source>
</evidence>
<name>A0A6A1WAE4_9ROSI</name>
<dbReference type="EMBL" id="RXIC02000021">
    <property type="protein sequence ID" value="KAB1220668.1"/>
    <property type="molecule type" value="Genomic_DNA"/>
</dbReference>
<keyword evidence="6" id="KW-0663">Pyridoxal phosphate</keyword>
<proteinExistence type="predicted"/>
<evidence type="ECO:0000259" key="8">
    <source>
        <dbReference type="Pfam" id="PF00155"/>
    </source>
</evidence>
<reference evidence="9 10" key="1">
    <citation type="journal article" date="2019" name="Plant Biotechnol. J.">
        <title>The red bayberry genome and genetic basis of sex determination.</title>
        <authorList>
            <person name="Jia H.M."/>
            <person name="Jia H.J."/>
            <person name="Cai Q.L."/>
            <person name="Wang Y."/>
            <person name="Zhao H.B."/>
            <person name="Yang W.F."/>
            <person name="Wang G.Y."/>
            <person name="Li Y.H."/>
            <person name="Zhan D.L."/>
            <person name="Shen Y.T."/>
            <person name="Niu Q.F."/>
            <person name="Chang L."/>
            <person name="Qiu J."/>
            <person name="Zhao L."/>
            <person name="Xie H.B."/>
            <person name="Fu W.Y."/>
            <person name="Jin J."/>
            <person name="Li X.W."/>
            <person name="Jiao Y."/>
            <person name="Zhou C.C."/>
            <person name="Tu T."/>
            <person name="Chai C.Y."/>
            <person name="Gao J.L."/>
            <person name="Fan L.J."/>
            <person name="van de Weg E."/>
            <person name="Wang J.Y."/>
            <person name="Gao Z.S."/>
        </authorList>
    </citation>
    <scope>NUCLEOTIDE SEQUENCE [LARGE SCALE GENOMIC DNA]</scope>
    <source>
        <tissue evidence="9">Leaves</tissue>
    </source>
</reference>
<evidence type="ECO:0000256" key="7">
    <source>
        <dbReference type="ARBA" id="ARBA00047481"/>
    </source>
</evidence>
<keyword evidence="4 9" id="KW-0032">Aminotransferase</keyword>
<keyword evidence="5 9" id="KW-0808">Transferase</keyword>
<sequence>MQRLMGIIDSYNASSLCLIKSNTSSPQFVAPQSHKPSCSVGGNRRWVLAMASPVPSVEHVNESKERLTGDSFIRSHLRNLSPYQPILPFEVLSSRLGRKPEDIIKLDANENPYGPPPEASHIHCSPLPNSLVLEALGSMKFPYIYPDPESRCLRAALAKDSGLESDYILAGCGADELIDLIMRCVLDPGDKIVDCPPTFTMYEFDAAALVIKVPRKADFSLNVEEITAVIQREKPKCIFLTSPNNPPISVVLCQILWFCKGCGADELIDLIMRCVLDPGDKIVDCPPTFTMYEFDAAVNGALVIKVPRKADFSLNVEEITAVIQREKPKCIFLTSPNNPDGSIIGDEVLLKILELPILVVLDEAYIEFSGIESRMKWVKKHENLIVLRTFSKRAGLAGLRVGYGAFALSIIEYLWRAKQPYNVSVAAEVSACAALQNPSYLEKVKDALVQERERLFSLLKEVPFLNPYPSHSNFILCEVASGMDAKKLKEDLAKMGVMIRHYNNKELAGYVRDHFRKQNLKKRGRPSSSRNNIDEPLRSFSSLVTNIDRLKTSLAGDCISLKWCSEAINLLRKMHFQFLLFMEKSNAPISREGINIVDEYMKETLDLLDLCNSLKLAMSGIGRYRLMVDFAVRKLHDHGFPDKMTKTEIESLESETKKIYGAEKWKDMNPPKTDMSKTKGKNSAVHFICAIKATHGAIGMLIFSALLYPIEITVNEEVYREFPQLKPLSLSLGRLIGCFWKNVEGVKAESGSVLKENQVIEKAVLDIKARVLKGKDVDQEKLRTSIDLLKKSSEALGVGMEMFESVVNELFEEIVQGRKKVLAMVDFD</sequence>
<comment type="cofactor">
    <cofactor evidence="1">
        <name>pyridoxal 5'-phosphate</name>
        <dbReference type="ChEBI" id="CHEBI:597326"/>
    </cofactor>
</comment>
<evidence type="ECO:0000256" key="1">
    <source>
        <dbReference type="ARBA" id="ARBA00001933"/>
    </source>
</evidence>
<keyword evidence="10" id="KW-1185">Reference proteome</keyword>
<dbReference type="Gene3D" id="3.40.640.10">
    <property type="entry name" value="Type I PLP-dependent aspartate aminotransferase-like (Major domain)"/>
    <property type="match status" value="2"/>
</dbReference>
<dbReference type="Pfam" id="PF00155">
    <property type="entry name" value="Aminotran_1_2"/>
    <property type="match status" value="2"/>
</dbReference>
<organism evidence="9 10">
    <name type="scientific">Morella rubra</name>
    <name type="common">Chinese bayberry</name>
    <dbReference type="NCBI Taxonomy" id="262757"/>
    <lineage>
        <taxon>Eukaryota</taxon>
        <taxon>Viridiplantae</taxon>
        <taxon>Streptophyta</taxon>
        <taxon>Embryophyta</taxon>
        <taxon>Tracheophyta</taxon>
        <taxon>Spermatophyta</taxon>
        <taxon>Magnoliopsida</taxon>
        <taxon>eudicotyledons</taxon>
        <taxon>Gunneridae</taxon>
        <taxon>Pentapetalae</taxon>
        <taxon>rosids</taxon>
        <taxon>fabids</taxon>
        <taxon>Fagales</taxon>
        <taxon>Myricaceae</taxon>
        <taxon>Morella</taxon>
    </lineage>
</organism>